<keyword evidence="5" id="KW-0560">Oxidoreductase</keyword>
<protein>
    <submittedName>
        <fullName evidence="7">Nitroreductase</fullName>
    </submittedName>
</protein>
<dbReference type="CDD" id="cd02136">
    <property type="entry name" value="PnbA_NfnB-like"/>
    <property type="match status" value="1"/>
</dbReference>
<dbReference type="InterPro" id="IPR000415">
    <property type="entry name" value="Nitroreductase-like"/>
</dbReference>
<dbReference type="InterPro" id="IPR029479">
    <property type="entry name" value="Nitroreductase"/>
</dbReference>
<reference evidence="7 8" key="1">
    <citation type="submission" date="2021-12" db="EMBL/GenBank/DDBJ databases">
        <title>Identification and characterization of A. suis stains in western Canada.</title>
        <authorList>
            <person name="Kulathunga D.G.R.S."/>
            <person name="De Oliveira Costa M."/>
        </authorList>
    </citation>
    <scope>NUCLEOTIDE SEQUENCE [LARGE SCALE GENOMIC DNA]</scope>
    <source>
        <strain evidence="7 8">18_292</strain>
    </source>
</reference>
<dbReference type="Pfam" id="PF00881">
    <property type="entry name" value="Nitroreductase"/>
    <property type="match status" value="1"/>
</dbReference>
<dbReference type="Proteomes" id="UP001206331">
    <property type="component" value="Unassembled WGS sequence"/>
</dbReference>
<name>A0ABT1WT99_ACTSU</name>
<evidence type="ECO:0000259" key="6">
    <source>
        <dbReference type="Pfam" id="PF00881"/>
    </source>
</evidence>
<keyword evidence="8" id="KW-1185">Reference proteome</keyword>
<dbReference type="SUPFAM" id="SSF55469">
    <property type="entry name" value="FMN-dependent nitroreductase-like"/>
    <property type="match status" value="1"/>
</dbReference>
<dbReference type="PANTHER" id="PTHR43673:SF2">
    <property type="entry name" value="NITROREDUCTASE"/>
    <property type="match status" value="1"/>
</dbReference>
<comment type="caution">
    <text evidence="7">The sequence shown here is derived from an EMBL/GenBank/DDBJ whole genome shotgun (WGS) entry which is preliminary data.</text>
</comment>
<evidence type="ECO:0000313" key="8">
    <source>
        <dbReference type="Proteomes" id="UP001206331"/>
    </source>
</evidence>
<accession>A0ABT1WT99</accession>
<feature type="domain" description="Nitroreductase" evidence="6">
    <location>
        <begin position="10"/>
        <end position="197"/>
    </location>
</feature>
<dbReference type="Gene3D" id="3.40.109.10">
    <property type="entry name" value="NADH Oxidase"/>
    <property type="match status" value="1"/>
</dbReference>
<gene>
    <name evidence="7" type="ORF">LZL92_03275</name>
</gene>
<keyword evidence="4" id="KW-0288">FMN</keyword>
<dbReference type="PANTHER" id="PTHR43673">
    <property type="entry name" value="NAD(P)H NITROREDUCTASE YDGI-RELATED"/>
    <property type="match status" value="1"/>
</dbReference>
<sequence>MLDFSTTTQTRKSIREYLPEPLTKEEMDAVLKDAMRAPSEVNAQPWVVHIVSGEALKRLSDKLVDGFRTGNLAPDFIFDQHALTGVYEDRMRDSYKRLYDAFNILREDKAGRKSFAEENARFYGAPHAAFFFMPDFTDNVFTALDVGMLAQNFMLSLTAHGFGSVPQIALTYSPDVVRQEFNVPDNYKLVLGISFGRPKPNSTANSYIQPRAPLSETVVFHE</sequence>
<evidence type="ECO:0000313" key="7">
    <source>
        <dbReference type="EMBL" id="MCQ9629296.1"/>
    </source>
</evidence>
<comment type="similarity">
    <text evidence="2">Belongs to the nitroreductase family.</text>
</comment>
<dbReference type="GeneID" id="34291645"/>
<evidence type="ECO:0000256" key="1">
    <source>
        <dbReference type="ARBA" id="ARBA00001917"/>
    </source>
</evidence>
<evidence type="ECO:0000256" key="3">
    <source>
        <dbReference type="ARBA" id="ARBA00022630"/>
    </source>
</evidence>
<comment type="cofactor">
    <cofactor evidence="1">
        <name>FMN</name>
        <dbReference type="ChEBI" id="CHEBI:58210"/>
    </cofactor>
</comment>
<dbReference type="EMBL" id="JAJUPA010000002">
    <property type="protein sequence ID" value="MCQ9629296.1"/>
    <property type="molecule type" value="Genomic_DNA"/>
</dbReference>
<evidence type="ECO:0000256" key="5">
    <source>
        <dbReference type="ARBA" id="ARBA00023002"/>
    </source>
</evidence>
<organism evidence="7 8">
    <name type="scientific">Actinobacillus suis</name>
    <dbReference type="NCBI Taxonomy" id="716"/>
    <lineage>
        <taxon>Bacteria</taxon>
        <taxon>Pseudomonadati</taxon>
        <taxon>Pseudomonadota</taxon>
        <taxon>Gammaproteobacteria</taxon>
        <taxon>Pasteurellales</taxon>
        <taxon>Pasteurellaceae</taxon>
        <taxon>Actinobacillus</taxon>
    </lineage>
</organism>
<evidence type="ECO:0000256" key="2">
    <source>
        <dbReference type="ARBA" id="ARBA00007118"/>
    </source>
</evidence>
<proteinExistence type="inferred from homology"/>
<evidence type="ECO:0000256" key="4">
    <source>
        <dbReference type="ARBA" id="ARBA00022643"/>
    </source>
</evidence>
<dbReference type="RefSeq" id="WP_014992242.1">
    <property type="nucleotide sequence ID" value="NZ_CP090556.1"/>
</dbReference>
<keyword evidence="3" id="KW-0285">Flavoprotein</keyword>